<keyword evidence="2 5" id="KW-0238">DNA-binding</keyword>
<dbReference type="InterPro" id="IPR009061">
    <property type="entry name" value="DNA-bd_dom_put_sf"/>
</dbReference>
<gene>
    <name evidence="5" type="ORF">J2X05_001339</name>
</gene>
<dbReference type="GO" id="GO:0003677">
    <property type="term" value="F:DNA binding"/>
    <property type="evidence" value="ECO:0007669"/>
    <property type="project" value="UniProtKB-KW"/>
</dbReference>
<proteinExistence type="predicted"/>
<comment type="caution">
    <text evidence="5">The sequence shown here is derived from an EMBL/GenBank/DDBJ whole genome shotgun (WGS) entry which is preliminary data.</text>
</comment>
<feature type="domain" description="HTH merR-type" evidence="4">
    <location>
        <begin position="17"/>
        <end position="86"/>
    </location>
</feature>
<dbReference type="PANTHER" id="PTHR30204:SF67">
    <property type="entry name" value="HTH-TYPE TRANSCRIPTIONAL REGULATOR MLRA-RELATED"/>
    <property type="match status" value="1"/>
</dbReference>
<dbReference type="PANTHER" id="PTHR30204">
    <property type="entry name" value="REDOX-CYCLING DRUG-SENSING TRANSCRIPTIONAL ACTIVATOR SOXR"/>
    <property type="match status" value="1"/>
</dbReference>
<keyword evidence="3" id="KW-0804">Transcription</keyword>
<evidence type="ECO:0000256" key="1">
    <source>
        <dbReference type="ARBA" id="ARBA00023015"/>
    </source>
</evidence>
<evidence type="ECO:0000313" key="6">
    <source>
        <dbReference type="Proteomes" id="UP001253595"/>
    </source>
</evidence>
<accession>A0ABU1UVY0</accession>
<evidence type="ECO:0000259" key="4">
    <source>
        <dbReference type="PROSITE" id="PS50937"/>
    </source>
</evidence>
<evidence type="ECO:0000256" key="2">
    <source>
        <dbReference type="ARBA" id="ARBA00023125"/>
    </source>
</evidence>
<organism evidence="5 6">
    <name type="scientific">Cellvibrio fibrivorans</name>
    <dbReference type="NCBI Taxonomy" id="126350"/>
    <lineage>
        <taxon>Bacteria</taxon>
        <taxon>Pseudomonadati</taxon>
        <taxon>Pseudomonadota</taxon>
        <taxon>Gammaproteobacteria</taxon>
        <taxon>Cellvibrionales</taxon>
        <taxon>Cellvibrionaceae</taxon>
        <taxon>Cellvibrio</taxon>
    </lineage>
</organism>
<evidence type="ECO:0000256" key="3">
    <source>
        <dbReference type="ARBA" id="ARBA00023163"/>
    </source>
</evidence>
<name>A0ABU1UVY0_9GAMM</name>
<reference evidence="5 6" key="1">
    <citation type="submission" date="2023-07" db="EMBL/GenBank/DDBJ databases">
        <title>Sorghum-associated microbial communities from plants grown in Nebraska, USA.</title>
        <authorList>
            <person name="Schachtman D."/>
        </authorList>
    </citation>
    <scope>NUCLEOTIDE SEQUENCE [LARGE SCALE GENOMIC DNA]</scope>
    <source>
        <strain evidence="5 6">BE190</strain>
    </source>
</reference>
<dbReference type="PROSITE" id="PS50937">
    <property type="entry name" value="HTH_MERR_2"/>
    <property type="match status" value="1"/>
</dbReference>
<protein>
    <submittedName>
        <fullName evidence="5">DNA-binding transcriptional MerR regulator</fullName>
    </submittedName>
</protein>
<keyword evidence="6" id="KW-1185">Reference proteome</keyword>
<evidence type="ECO:0000313" key="5">
    <source>
        <dbReference type="EMBL" id="MDR7089333.1"/>
    </source>
</evidence>
<dbReference type="RefSeq" id="WP_310070302.1">
    <property type="nucleotide sequence ID" value="NZ_JAVDVX010000002.1"/>
</dbReference>
<dbReference type="CDD" id="cd01104">
    <property type="entry name" value="HTH_MlrA-CarA"/>
    <property type="match status" value="1"/>
</dbReference>
<dbReference type="InterPro" id="IPR000551">
    <property type="entry name" value="MerR-type_HTH_dom"/>
</dbReference>
<dbReference type="EMBL" id="JAVDVX010000002">
    <property type="protein sequence ID" value="MDR7089333.1"/>
    <property type="molecule type" value="Genomic_DNA"/>
</dbReference>
<dbReference type="Pfam" id="PF13411">
    <property type="entry name" value="MerR_1"/>
    <property type="match status" value="1"/>
</dbReference>
<dbReference type="SMART" id="SM00422">
    <property type="entry name" value="HTH_MERR"/>
    <property type="match status" value="1"/>
</dbReference>
<dbReference type="SUPFAM" id="SSF46955">
    <property type="entry name" value="Putative DNA-binding domain"/>
    <property type="match status" value="1"/>
</dbReference>
<dbReference type="Proteomes" id="UP001253595">
    <property type="component" value="Unassembled WGS sequence"/>
</dbReference>
<dbReference type="Gene3D" id="1.10.1660.10">
    <property type="match status" value="1"/>
</dbReference>
<keyword evidence="1" id="KW-0805">Transcription regulation</keyword>
<sequence>MSIIVETERDGVLVEDAVPIREISRVTGVNTVTLRAWERRYGLLIPQRTSKGHRLYSRSDIDRVKEIQVWLGRGLAIGKVKALLADEQRGDLVPEIDSIWLQLAQQIQMTITAFNRNQLERLIEETFSLYPVPMIADYLLLPLIAELQGEEPGRPVRRAFFTAVLLEYIQAAQSRQRHAAQGEKILMVSAAPDEDPLLPAVLNYGLLVNQYQAEFLGYLSAKESLLAAEALATKIVVIIGSETVNTSELQLHLSLLQERSATAVVLTGNVARVVRALVPEFSTGYYACDSQQQVLTTINQLLKG</sequence>
<dbReference type="InterPro" id="IPR047057">
    <property type="entry name" value="MerR_fam"/>
</dbReference>